<keyword evidence="2" id="KW-0812">Transmembrane</keyword>
<feature type="transmembrane region" description="Helical" evidence="2">
    <location>
        <begin position="332"/>
        <end position="354"/>
    </location>
</feature>
<evidence type="ECO:0000256" key="2">
    <source>
        <dbReference type="SAM" id="Phobius"/>
    </source>
</evidence>
<comment type="caution">
    <text evidence="3">The sequence shown here is derived from an EMBL/GenBank/DDBJ whole genome shotgun (WGS) entry which is preliminary data.</text>
</comment>
<evidence type="ECO:0000313" key="3">
    <source>
        <dbReference type="EMBL" id="KAG6504949.1"/>
    </source>
</evidence>
<organism evidence="3 4">
    <name type="scientific">Zingiber officinale</name>
    <name type="common">Ginger</name>
    <name type="synonym">Amomum zingiber</name>
    <dbReference type="NCBI Taxonomy" id="94328"/>
    <lineage>
        <taxon>Eukaryota</taxon>
        <taxon>Viridiplantae</taxon>
        <taxon>Streptophyta</taxon>
        <taxon>Embryophyta</taxon>
        <taxon>Tracheophyta</taxon>
        <taxon>Spermatophyta</taxon>
        <taxon>Magnoliopsida</taxon>
        <taxon>Liliopsida</taxon>
        <taxon>Zingiberales</taxon>
        <taxon>Zingiberaceae</taxon>
        <taxon>Zingiber</taxon>
    </lineage>
</organism>
<proteinExistence type="predicted"/>
<dbReference type="AlphaFoldDB" id="A0A8J5GJD4"/>
<feature type="transmembrane region" description="Helical" evidence="2">
    <location>
        <begin position="209"/>
        <end position="231"/>
    </location>
</feature>
<evidence type="ECO:0000313" key="4">
    <source>
        <dbReference type="Proteomes" id="UP000734854"/>
    </source>
</evidence>
<gene>
    <name evidence="3" type="ORF">ZIOFF_037297</name>
</gene>
<feature type="transmembrane region" description="Helical" evidence="2">
    <location>
        <begin position="23"/>
        <end position="42"/>
    </location>
</feature>
<reference evidence="3 4" key="1">
    <citation type="submission" date="2020-08" db="EMBL/GenBank/DDBJ databases">
        <title>Plant Genome Project.</title>
        <authorList>
            <person name="Zhang R.-G."/>
        </authorList>
    </citation>
    <scope>NUCLEOTIDE SEQUENCE [LARGE SCALE GENOMIC DNA]</scope>
    <source>
        <tissue evidence="3">Rhizome</tissue>
    </source>
</reference>
<evidence type="ECO:0000256" key="1">
    <source>
        <dbReference type="SAM" id="MobiDB-lite"/>
    </source>
</evidence>
<dbReference type="Proteomes" id="UP000734854">
    <property type="component" value="Unassembled WGS sequence"/>
</dbReference>
<name>A0A8J5GJD4_ZINOF</name>
<keyword evidence="2" id="KW-1133">Transmembrane helix</keyword>
<keyword evidence="2" id="KW-0472">Membrane</keyword>
<dbReference type="PANTHER" id="PTHR36353">
    <property type="entry name" value="TRANSMEMBRANE PROTEIN"/>
    <property type="match status" value="1"/>
</dbReference>
<feature type="region of interest" description="Disordered" evidence="1">
    <location>
        <begin position="74"/>
        <end position="100"/>
    </location>
</feature>
<feature type="transmembrane region" description="Helical" evidence="2">
    <location>
        <begin position="237"/>
        <end position="258"/>
    </location>
</feature>
<sequence>MSQPPAALHLRHGTTASLLRRSFASLLFSPSLLLASFLLLFFRSALLAGTLRLSSLPDRDPAIRSLLHRLSFSPSSSASSTHPAPPPPSSPPPHTARRRPPFLHLTRLGTLDDDGPFSDPSSSSRLGSLGLNASFPALFLLGDGTVGQRSSTNPSLKFRVPEFVPSSPFVFSFPDMDDLVGLDVDRDRFPDLRILGRGFDLDPRDATAIVYLLTLLSATHALAIIGFLLTYTSALGIVFFTIVTSQLGKPVSVINTICSGAQLGMRRLTGFVFLRWAARDALIQFLCIWFFADVRDQNVLFKLFVKVKLMPFSLSPVNPWPGPYDEALSGFFFVWALVDTAVSLVFAVVPSVVIMDHDFRRRGKDVLKEGFFLTSLMPRQAIWIKLLETLVCACMGRWMATVFGWKLFVTAFLSIAEIYFMVVWMVFYFSARCKDGELIAFCAVMQIELLLMIQSNGTKLTHGLLFALAALVWGFHQ</sequence>
<dbReference type="EMBL" id="JACMSC010000010">
    <property type="protein sequence ID" value="KAG6504949.1"/>
    <property type="molecule type" value="Genomic_DNA"/>
</dbReference>
<feature type="compositionally biased region" description="Pro residues" evidence="1">
    <location>
        <begin position="83"/>
        <end position="94"/>
    </location>
</feature>
<feature type="transmembrane region" description="Helical" evidence="2">
    <location>
        <begin position="270"/>
        <end position="292"/>
    </location>
</feature>
<protein>
    <submittedName>
        <fullName evidence="3">Uncharacterized protein</fullName>
    </submittedName>
</protein>
<dbReference type="Pfam" id="PF25105">
    <property type="entry name" value="DUF7813"/>
    <property type="match status" value="1"/>
</dbReference>
<accession>A0A8J5GJD4</accession>
<feature type="transmembrane region" description="Helical" evidence="2">
    <location>
        <begin position="407"/>
        <end position="429"/>
    </location>
</feature>
<dbReference type="InterPro" id="IPR056715">
    <property type="entry name" value="DUF7813"/>
</dbReference>
<keyword evidence="4" id="KW-1185">Reference proteome</keyword>
<dbReference type="PANTHER" id="PTHR36353:SF1">
    <property type="entry name" value="TRANSMEMBRANE PROTEIN"/>
    <property type="match status" value="1"/>
</dbReference>